<evidence type="ECO:0000256" key="1">
    <source>
        <dbReference type="ARBA" id="ARBA00005296"/>
    </source>
</evidence>
<evidence type="ECO:0000256" key="3">
    <source>
        <dbReference type="SAM" id="MobiDB-lite"/>
    </source>
</evidence>
<feature type="region of interest" description="Disordered" evidence="3">
    <location>
        <begin position="171"/>
        <end position="212"/>
    </location>
</feature>
<feature type="domain" description="NAC-A/B" evidence="4">
    <location>
        <begin position="33"/>
        <end position="98"/>
    </location>
</feature>
<feature type="compositionally biased region" description="Basic and acidic residues" evidence="3">
    <location>
        <begin position="1047"/>
        <end position="1057"/>
    </location>
</feature>
<feature type="compositionally biased region" description="Basic and acidic residues" evidence="3">
    <location>
        <begin position="389"/>
        <end position="402"/>
    </location>
</feature>
<feature type="compositionally biased region" description="Polar residues" evidence="3">
    <location>
        <begin position="1102"/>
        <end position="1114"/>
    </location>
</feature>
<feature type="compositionally biased region" description="Polar residues" evidence="3">
    <location>
        <begin position="729"/>
        <end position="741"/>
    </location>
</feature>
<organism evidence="5">
    <name type="scientific">Zeugodacus cucurbitae</name>
    <name type="common">Melon fruit fly</name>
    <name type="synonym">Bactrocera cucurbitae</name>
    <dbReference type="NCBI Taxonomy" id="28588"/>
    <lineage>
        <taxon>Eukaryota</taxon>
        <taxon>Metazoa</taxon>
        <taxon>Ecdysozoa</taxon>
        <taxon>Arthropoda</taxon>
        <taxon>Hexapoda</taxon>
        <taxon>Insecta</taxon>
        <taxon>Pterygota</taxon>
        <taxon>Neoptera</taxon>
        <taxon>Endopterygota</taxon>
        <taxon>Diptera</taxon>
        <taxon>Brachycera</taxon>
        <taxon>Muscomorpha</taxon>
        <taxon>Tephritoidea</taxon>
        <taxon>Tephritidae</taxon>
        <taxon>Zeugodacus</taxon>
        <taxon>Zeugodacus</taxon>
    </lineage>
</organism>
<evidence type="ECO:0000256" key="2">
    <source>
        <dbReference type="RuleBase" id="RU361272"/>
    </source>
</evidence>
<dbReference type="InterPro" id="IPR039370">
    <property type="entry name" value="BTF3"/>
</dbReference>
<feature type="compositionally biased region" description="Polar residues" evidence="3">
    <location>
        <begin position="1128"/>
        <end position="1150"/>
    </location>
</feature>
<dbReference type="Gene3D" id="2.20.70.30">
    <property type="entry name" value="Nascent polypeptide-associated complex domain"/>
    <property type="match status" value="1"/>
</dbReference>
<feature type="compositionally biased region" description="Polar residues" evidence="3">
    <location>
        <begin position="973"/>
        <end position="996"/>
    </location>
</feature>
<feature type="compositionally biased region" description="Polar residues" evidence="3">
    <location>
        <begin position="934"/>
        <end position="949"/>
    </location>
</feature>
<dbReference type="CDD" id="cd22055">
    <property type="entry name" value="NAC_BTF3"/>
    <property type="match status" value="1"/>
</dbReference>
<dbReference type="AlphaFoldDB" id="A0A0A1WVT8"/>
<feature type="compositionally biased region" description="Low complexity" evidence="3">
    <location>
        <begin position="477"/>
        <end position="491"/>
    </location>
</feature>
<feature type="compositionally biased region" description="Low complexity" evidence="3">
    <location>
        <begin position="1152"/>
        <end position="1174"/>
    </location>
</feature>
<dbReference type="InterPro" id="IPR002715">
    <property type="entry name" value="Nas_poly-pep-assoc_cplx_dom"/>
</dbReference>
<dbReference type="Pfam" id="PF01849">
    <property type="entry name" value="NAC"/>
    <property type="match status" value="1"/>
</dbReference>
<gene>
    <name evidence="5" type="primary">btf3l4_1</name>
    <name evidence="5" type="ORF">g.41198</name>
</gene>
<name>A0A0A1WVT8_ZEUCU</name>
<feature type="compositionally biased region" description="Low complexity" evidence="3">
    <location>
        <begin position="1008"/>
        <end position="1043"/>
    </location>
</feature>
<evidence type="ECO:0000259" key="4">
    <source>
        <dbReference type="PROSITE" id="PS51151"/>
    </source>
</evidence>
<feature type="compositionally biased region" description="Low complexity" evidence="3">
    <location>
        <begin position="1059"/>
        <end position="1069"/>
    </location>
</feature>
<reference evidence="5" key="2">
    <citation type="journal article" date="2015" name="Gigascience">
        <title>Reconstructing a comprehensive transcriptome assembly of a white-pupal translocated strain of the pest fruit fly Bactrocera cucurbitae.</title>
        <authorList>
            <person name="Sim S.B."/>
            <person name="Calla B."/>
            <person name="Hall B."/>
            <person name="DeRego T."/>
            <person name="Geib S.M."/>
        </authorList>
    </citation>
    <scope>NUCLEOTIDE SEQUENCE</scope>
</reference>
<feature type="region of interest" description="Disordered" evidence="3">
    <location>
        <begin position="916"/>
        <end position="1182"/>
    </location>
</feature>
<dbReference type="InterPro" id="IPR038187">
    <property type="entry name" value="NAC_A/B_dom_sf"/>
</dbReference>
<feature type="compositionally biased region" description="Polar residues" evidence="3">
    <location>
        <begin position="173"/>
        <end position="187"/>
    </location>
</feature>
<comment type="similarity">
    <text evidence="1 2">Belongs to the NAC-beta family.</text>
</comment>
<feature type="compositionally biased region" description="Basic and acidic residues" evidence="3">
    <location>
        <begin position="784"/>
        <end position="793"/>
    </location>
</feature>
<sequence>MNVEKLRRLQSQVRIGGKGTARRKKKVMHQTATTDDKKLQSSLKKLSVSTIPGIEEVNIIKDDLTVIHFNNPKAQASLSANTFAVTGHGETKKIVEMLPEILPQLGQETVVQLRMFANSMAGTKKPAGTIGGSDATASTNMLYSVVEEDDVPMLVSDFDEVAKMEAMKVGEAATTNSEQPATESALTAKSAETKAEPAEVLPPLSEVKSNEKGNDVKPLEILNLNVKSNETELQNETEKSVKKQEINTEKENLNQTEKKNAKSTNDVGKTKEKQQQQKSQQKQEPSKQKVKSEGKAHKVSKDNKKLDDIALKATTLKAGGNSEVEETGRDGVVNDPAVIELEKSEQVTEISTNLKGNKDNQQTKQIQQKQQQKSAKQELPATPKKKEKQRGPLVDKQEKNEEQNLNTQLKEEGIKEAANKNVEKRDELQQMETSPDPIGEDGQQAKIEQNLDDQKQIQKSRQQAQQKNESPVKQKNKQTQLKQQNQDNQNQPDVEKGSKNSETFPKSAKQDEKQQIINTSKESSADKNVETKTTSNEKESEDTQRNLKEASPNQNKIETQIKSSQQGNDAEKVLKTAESLPKSDKQDNKKQQKSDSVPKVNKEQLALKDQQESVKEDVDKQKMESELVETPNKDNTSSIESEKQVKTDTPPVDVSIKTVALQSLESSEKVMQIVNEMTKDLMIENLNKLPEETIKQGPQPELPSDQQQAATIAVPSALADELPLKSTSVVESLNTDNQKSPSPLPKASTEIVQALGGNVDSLNKESEGSVADSSSIMDQILPKVSEDNDKSLGVEEQISQEQVLQSQNEATPPGEQLDKQLSMAEIVQALPPTIPLSTAQIPAKNEVNNDKIITVDPAHKQPTMAEILQSQPPTMQPAAVLSLPSTPIAGELKNIQISQLLNKEDIKELQVDTKVAADGTNLSQSQDKMGISSELATPSTDNVTVQCQISEEKSALMSVSPKQKASPPKQAINAKNSSETTKQQTKPSTTGDSQKVTGDAKLKLVTKPQTGQQPQQQQTSRAKSKPTNSNKSTPTTPTTPTTPIKMSPDKGTTDKKKPAIPATKAAPDTSARKSNSPQKQQQADTSSKSKPTPGAISGKSVRPNTGNSGTTQPGSAKKANTHPAASKASANTGVKQQDLTKKTGTPAKSEQPTKSAPTTGTTPTTPPTIENTATSNQPSTSN</sequence>
<feature type="compositionally biased region" description="Polar residues" evidence="3">
    <location>
        <begin position="1072"/>
        <end position="1090"/>
    </location>
</feature>
<protein>
    <recommendedName>
        <fullName evidence="2">Transcription factor BTF3</fullName>
    </recommendedName>
</protein>
<feature type="compositionally biased region" description="Basic and acidic residues" evidence="3">
    <location>
        <begin position="600"/>
        <end position="625"/>
    </location>
</feature>
<evidence type="ECO:0000313" key="5">
    <source>
        <dbReference type="EMBL" id="JAD02726.1"/>
    </source>
</evidence>
<dbReference type="PROSITE" id="PS51151">
    <property type="entry name" value="NAC_AB"/>
    <property type="match status" value="1"/>
</dbReference>
<feature type="region of interest" description="Disordered" evidence="3">
    <location>
        <begin position="729"/>
        <end position="816"/>
    </location>
</feature>
<dbReference type="PANTHER" id="PTHR10351">
    <property type="entry name" value="TRANSCRIPTION FACTOR BTF3 FAMILY MEMBER"/>
    <property type="match status" value="1"/>
</dbReference>
<feature type="region of interest" description="Disordered" evidence="3">
    <location>
        <begin position="230"/>
        <end position="651"/>
    </location>
</feature>
<dbReference type="EMBL" id="GBXI01011566">
    <property type="protein sequence ID" value="JAD02726.1"/>
    <property type="molecule type" value="Transcribed_RNA"/>
</dbReference>
<feature type="compositionally biased region" description="Basic and acidic residues" evidence="3">
    <location>
        <begin position="523"/>
        <end position="548"/>
    </location>
</feature>
<dbReference type="SMART" id="SM01407">
    <property type="entry name" value="NAC"/>
    <property type="match status" value="1"/>
</dbReference>
<feature type="compositionally biased region" description="Polar residues" evidence="3">
    <location>
        <begin position="797"/>
        <end position="810"/>
    </location>
</feature>
<feature type="compositionally biased region" description="Basic and acidic residues" evidence="3">
    <location>
        <begin position="569"/>
        <end position="593"/>
    </location>
</feature>
<feature type="compositionally biased region" description="Low complexity" evidence="3">
    <location>
        <begin position="362"/>
        <end position="374"/>
    </location>
</feature>
<accession>A0A0A1WVT8</accession>
<feature type="compositionally biased region" description="Basic and acidic residues" evidence="3">
    <location>
        <begin position="409"/>
        <end position="428"/>
    </location>
</feature>
<proteinExistence type="inferred from homology"/>
<feature type="compositionally biased region" description="Polar residues" evidence="3">
    <location>
        <begin position="551"/>
        <end position="568"/>
    </location>
</feature>
<feature type="compositionally biased region" description="Basic and acidic residues" evidence="3">
    <location>
        <begin position="284"/>
        <end position="310"/>
    </location>
</feature>
<dbReference type="FunFam" id="2.20.70.30:FF:000001">
    <property type="entry name" value="Transcription factor BTF3 homolog"/>
    <property type="match status" value="1"/>
</dbReference>
<feature type="compositionally biased region" description="Basic and acidic residues" evidence="3">
    <location>
        <begin position="236"/>
        <end position="260"/>
    </location>
</feature>
<feature type="compositionally biased region" description="Low complexity" evidence="3">
    <location>
        <begin position="457"/>
        <end position="467"/>
    </location>
</feature>
<reference evidence="5" key="1">
    <citation type="submission" date="2014-11" db="EMBL/GenBank/DDBJ databases">
        <authorList>
            <person name="Geib S."/>
        </authorList>
    </citation>
    <scope>NUCLEOTIDE SEQUENCE</scope>
</reference>